<organism evidence="1 2">
    <name type="scientific">Liquorilactobacillus vini DSM 20605</name>
    <dbReference type="NCBI Taxonomy" id="1133569"/>
    <lineage>
        <taxon>Bacteria</taxon>
        <taxon>Bacillati</taxon>
        <taxon>Bacillota</taxon>
        <taxon>Bacilli</taxon>
        <taxon>Lactobacillales</taxon>
        <taxon>Lactobacillaceae</taxon>
        <taxon>Liquorilactobacillus</taxon>
    </lineage>
</organism>
<gene>
    <name evidence="1" type="ORF">FD21_GL000794</name>
</gene>
<evidence type="ECO:0000313" key="1">
    <source>
        <dbReference type="EMBL" id="KRM88780.1"/>
    </source>
</evidence>
<accession>A0A0R2CKK5</accession>
<dbReference type="OrthoDB" id="2988039at2"/>
<dbReference type="RefSeq" id="WP_010581234.1">
    <property type="nucleotide sequence ID" value="NZ_AHYZ01000172.1"/>
</dbReference>
<dbReference type="eggNOG" id="ENOG5032W87">
    <property type="taxonomic scope" value="Bacteria"/>
</dbReference>
<comment type="caution">
    <text evidence="1">The sequence shown here is derived from an EMBL/GenBank/DDBJ whole genome shotgun (WGS) entry which is preliminary data.</text>
</comment>
<dbReference type="AlphaFoldDB" id="A0A0R2CKK5"/>
<proteinExistence type="predicted"/>
<evidence type="ECO:0000313" key="2">
    <source>
        <dbReference type="Proteomes" id="UP000051576"/>
    </source>
</evidence>
<keyword evidence="2" id="KW-1185">Reference proteome</keyword>
<dbReference type="EMBL" id="AYYX01000021">
    <property type="protein sequence ID" value="KRM88780.1"/>
    <property type="molecule type" value="Genomic_DNA"/>
</dbReference>
<reference evidence="1 2" key="1">
    <citation type="journal article" date="2015" name="Genome Announc.">
        <title>Expanding the biotechnology potential of lactobacilli through comparative genomics of 213 strains and associated genera.</title>
        <authorList>
            <person name="Sun Z."/>
            <person name="Harris H.M."/>
            <person name="McCann A."/>
            <person name="Guo C."/>
            <person name="Argimon S."/>
            <person name="Zhang W."/>
            <person name="Yang X."/>
            <person name="Jeffery I.B."/>
            <person name="Cooney J.C."/>
            <person name="Kagawa T.F."/>
            <person name="Liu W."/>
            <person name="Song Y."/>
            <person name="Salvetti E."/>
            <person name="Wrobel A."/>
            <person name="Rasinkangas P."/>
            <person name="Parkhill J."/>
            <person name="Rea M.C."/>
            <person name="O'Sullivan O."/>
            <person name="Ritari J."/>
            <person name="Douillard F.P."/>
            <person name="Paul Ross R."/>
            <person name="Yang R."/>
            <person name="Briner A.E."/>
            <person name="Felis G.E."/>
            <person name="de Vos W.M."/>
            <person name="Barrangou R."/>
            <person name="Klaenhammer T.R."/>
            <person name="Caufield P.W."/>
            <person name="Cui Y."/>
            <person name="Zhang H."/>
            <person name="O'Toole P.W."/>
        </authorList>
    </citation>
    <scope>NUCLEOTIDE SEQUENCE [LARGE SCALE GENOMIC DNA]</scope>
    <source>
        <strain evidence="1 2">DSM 20605</strain>
    </source>
</reference>
<name>A0A0R2CKK5_9LACO</name>
<dbReference type="Proteomes" id="UP000051576">
    <property type="component" value="Unassembled WGS sequence"/>
</dbReference>
<dbReference type="PATRIC" id="fig|1133569.4.peg.863"/>
<sequence>MRVHTLGPAETDSNQAAQYFVANLIQEAGEIILHPSFEQLFVELPQLAGDYLLIPTAFRSSQLNLSWGQWHYRNLNQLTLKNAFIFPLAPLVLLENTQNSNNLADTHAALADLLSQIIPTAQINCSASKYLAYQKYRLTDSRYVLTNQRLVQIRPFERIIKKFEPQMIWAVYHIKGELTNVKN</sequence>
<protein>
    <submittedName>
        <fullName evidence="1">Uncharacterized protein</fullName>
    </submittedName>
</protein>
<dbReference type="STRING" id="1133569.FD21_GL000794"/>